<dbReference type="RefSeq" id="WP_089415894.1">
    <property type="nucleotide sequence ID" value="NZ_CP022423.1"/>
</dbReference>
<dbReference type="SUPFAM" id="SSF50037">
    <property type="entry name" value="C-terminal domain of transcriptional repressors"/>
    <property type="match status" value="1"/>
</dbReference>
<organism evidence="3 4">
    <name type="scientific">Vitreoscilla filiformis</name>
    <dbReference type="NCBI Taxonomy" id="63"/>
    <lineage>
        <taxon>Bacteria</taxon>
        <taxon>Pseudomonadati</taxon>
        <taxon>Pseudomonadota</taxon>
        <taxon>Betaproteobacteria</taxon>
        <taxon>Neisseriales</taxon>
        <taxon>Neisseriaceae</taxon>
        <taxon>Vitreoscilla</taxon>
    </lineage>
</organism>
<dbReference type="PANTHER" id="PTHR42954">
    <property type="entry name" value="FE(2+) TRANSPORT PROTEIN A"/>
    <property type="match status" value="1"/>
</dbReference>
<dbReference type="Pfam" id="PF04023">
    <property type="entry name" value="FeoA"/>
    <property type="match status" value="1"/>
</dbReference>
<dbReference type="GO" id="GO:0046914">
    <property type="term" value="F:transition metal ion binding"/>
    <property type="evidence" value="ECO:0007669"/>
    <property type="project" value="InterPro"/>
</dbReference>
<dbReference type="Proteomes" id="UP000199729">
    <property type="component" value="Chromosome"/>
</dbReference>
<feature type="domain" description="Ferrous iron transporter FeoA-like" evidence="2">
    <location>
        <begin position="1"/>
        <end position="79"/>
    </location>
</feature>
<sequence>MLLAELPLGTPATVEQVTPASADIDAAVLRRLAELGFLPGEPVRVVQRGPGGREPLAVQVGDTMFALRLLEARCITVSVQGASA</sequence>
<accession>A0A221KC23</accession>
<dbReference type="KEGG" id="vff:VITFI_CDS0803"/>
<dbReference type="EMBL" id="CP022423">
    <property type="protein sequence ID" value="ASM76581.1"/>
    <property type="molecule type" value="Genomic_DNA"/>
</dbReference>
<dbReference type="InterPro" id="IPR008988">
    <property type="entry name" value="Transcriptional_repressor_C"/>
</dbReference>
<keyword evidence="4" id="KW-1185">Reference proteome</keyword>
<evidence type="ECO:0000259" key="2">
    <source>
        <dbReference type="SMART" id="SM00899"/>
    </source>
</evidence>
<dbReference type="InterPro" id="IPR038157">
    <property type="entry name" value="FeoA_core_dom"/>
</dbReference>
<evidence type="ECO:0000313" key="3">
    <source>
        <dbReference type="EMBL" id="ASM76581.1"/>
    </source>
</evidence>
<evidence type="ECO:0000313" key="4">
    <source>
        <dbReference type="Proteomes" id="UP000199729"/>
    </source>
</evidence>
<gene>
    <name evidence="3" type="ORF">VITFI_CDS0803</name>
</gene>
<dbReference type="PANTHER" id="PTHR42954:SF2">
    <property type="entry name" value="FE(2+) TRANSPORT PROTEIN A"/>
    <property type="match status" value="1"/>
</dbReference>
<proteinExistence type="predicted"/>
<keyword evidence="1" id="KW-0408">Iron</keyword>
<dbReference type="SMART" id="SM00899">
    <property type="entry name" value="FeoA"/>
    <property type="match status" value="1"/>
</dbReference>
<name>A0A221KC23_VITFI</name>
<reference evidence="3 4" key="1">
    <citation type="submission" date="2017-07" db="EMBL/GenBank/DDBJ databases">
        <title>Complete Genome Sequence of the cosmetic ferment Vitreoscilla filiformis (ATCC15551).</title>
        <authorList>
            <person name="Contreras S."/>
            <person name="Sagory-Zalkind P."/>
            <person name="Blanquart H."/>
            <person name="Iltis A."/>
            <person name="Morand S.C."/>
        </authorList>
    </citation>
    <scope>NUCLEOTIDE SEQUENCE [LARGE SCALE GENOMIC DNA]</scope>
    <source>
        <strain evidence="3 4">ATCC 15551</strain>
    </source>
</reference>
<protein>
    <recommendedName>
        <fullName evidence="2">Ferrous iron transporter FeoA-like domain-containing protein</fullName>
    </recommendedName>
</protein>
<dbReference type="Gene3D" id="2.30.30.90">
    <property type="match status" value="1"/>
</dbReference>
<dbReference type="InterPro" id="IPR007167">
    <property type="entry name" value="Fe-transptr_FeoA-like"/>
</dbReference>
<evidence type="ECO:0000256" key="1">
    <source>
        <dbReference type="ARBA" id="ARBA00023004"/>
    </source>
</evidence>
<dbReference type="InterPro" id="IPR052713">
    <property type="entry name" value="FeoA"/>
</dbReference>
<dbReference type="OrthoDB" id="559009at2"/>
<dbReference type="AlphaFoldDB" id="A0A221KC23"/>